<feature type="domain" description="Peptidase S74" evidence="1">
    <location>
        <begin position="365"/>
        <end position="540"/>
    </location>
</feature>
<dbReference type="KEGG" id="sedi:EBB79_08475"/>
<dbReference type="OrthoDB" id="564699at2"/>
<dbReference type="PROSITE" id="PS51688">
    <property type="entry name" value="ICA"/>
    <property type="match status" value="1"/>
</dbReference>
<proteinExistence type="predicted"/>
<reference evidence="2 3" key="1">
    <citation type="submission" date="2018-10" db="EMBL/GenBank/DDBJ databases">
        <title>Parasedimentitalea marina sp. nov., a psychrophilic bacterium isolated from deep seawater of the New Britain Trench.</title>
        <authorList>
            <person name="Cao J."/>
        </authorList>
    </citation>
    <scope>NUCLEOTIDE SEQUENCE [LARGE SCALE GENOMIC DNA]</scope>
    <source>
        <strain evidence="2 3">W43</strain>
    </source>
</reference>
<dbReference type="RefSeq" id="WP_127748483.1">
    <property type="nucleotide sequence ID" value="NZ_CP033219.1"/>
</dbReference>
<organism evidence="2 3">
    <name type="scientific">Parasedimentitalea marina</name>
    <dbReference type="NCBI Taxonomy" id="2483033"/>
    <lineage>
        <taxon>Bacteria</taxon>
        <taxon>Pseudomonadati</taxon>
        <taxon>Pseudomonadota</taxon>
        <taxon>Alphaproteobacteria</taxon>
        <taxon>Rhodobacterales</taxon>
        <taxon>Paracoccaceae</taxon>
        <taxon>Parasedimentitalea</taxon>
    </lineage>
</organism>
<dbReference type="Gene3D" id="1.10.10.10">
    <property type="entry name" value="Winged helix-like DNA-binding domain superfamily/Winged helix DNA-binding domain"/>
    <property type="match status" value="1"/>
</dbReference>
<dbReference type="Pfam" id="PF13884">
    <property type="entry name" value="Peptidase_S74"/>
    <property type="match status" value="1"/>
</dbReference>
<protein>
    <submittedName>
        <fullName evidence="2">Tail fiber domain-containing protein</fullName>
    </submittedName>
</protein>
<dbReference type="Proteomes" id="UP000283063">
    <property type="component" value="Chromosome"/>
</dbReference>
<dbReference type="InterPro" id="IPR030392">
    <property type="entry name" value="S74_ICA"/>
</dbReference>
<dbReference type="AlphaFoldDB" id="A0A3T0N1N2"/>
<gene>
    <name evidence="2" type="ORF">EBB79_08475</name>
</gene>
<sequence>MSWYSTGTVSVTNGATLVTGTGTGWFGALQNGWGFVGPDGRLYEIESITDAASLTLGTAYQGATASPQAYAIFPTNSLDIALVASVQSLITNYQSIYDGAGQGKFPDGTLGAPGWRFLADLDSGARRIGDNNWALVAGGTDIIKLFTDRAEMLALEDTPIGQATPAVASFSAVNVVGPSPVMDLSNSDDPASHQRTRFLRWTDVFRMATRDDAGASVSIDYEMRLGALGATSHSWRVEGVEGLKLTSDGLGVGVAPIAGSAVTVKSDSAAHLALRRHSSDGVVQLSLDPSRNGVGSRDASIRSVQDGSTQVGMSFFTSSAADPVERLRIRYDGHIHPGTDDAQSLGTASFRWDDFYATNTAIQSSDERLKHGIRVLNDAEKRVAASLMAGTRIYQWIDAVEAKGENAARLHCGFIAQDVEAAFDAEGLDVGRYSLFTRTPVTKTVTKTREVERQVTETITSDVMEVEVVDGVAVQTLVSKTVKQGVMADIPLVDEDGTKIGTHRIPVMEIVAEEYAVEEPNGDRLGLRYAELMCFLMAAS</sequence>
<evidence type="ECO:0000313" key="2">
    <source>
        <dbReference type="EMBL" id="AZV77926.1"/>
    </source>
</evidence>
<accession>A0A3T0N1N2</accession>
<evidence type="ECO:0000313" key="3">
    <source>
        <dbReference type="Proteomes" id="UP000283063"/>
    </source>
</evidence>
<evidence type="ECO:0000259" key="1">
    <source>
        <dbReference type="PROSITE" id="PS51688"/>
    </source>
</evidence>
<dbReference type="EMBL" id="CP033219">
    <property type="protein sequence ID" value="AZV77926.1"/>
    <property type="molecule type" value="Genomic_DNA"/>
</dbReference>
<keyword evidence="3" id="KW-1185">Reference proteome</keyword>
<dbReference type="InterPro" id="IPR036388">
    <property type="entry name" value="WH-like_DNA-bd_sf"/>
</dbReference>
<name>A0A3T0N1N2_9RHOB</name>